<evidence type="ECO:0000313" key="1">
    <source>
        <dbReference type="EMBL" id="GLH74382.1"/>
    </source>
</evidence>
<name>A0ABQ5QI62_9BACT</name>
<proteinExistence type="predicted"/>
<protein>
    <recommendedName>
        <fullName evidence="3">Tetratricopeptide repeat protein</fullName>
    </recommendedName>
</protein>
<reference evidence="1 2" key="1">
    <citation type="journal article" date="2023" name="Antonie Van Leeuwenhoek">
        <title>Mesoterricola silvestris gen. nov., sp. nov., Mesoterricola sediminis sp. nov., Geothrix oryzae sp. nov., Geothrix edaphica sp. nov., Geothrix rubra sp. nov., and Geothrix limicola sp. nov., six novel members of Acidobacteriota isolated from soils.</title>
        <authorList>
            <person name="Itoh H."/>
            <person name="Sugisawa Y."/>
            <person name="Mise K."/>
            <person name="Xu Z."/>
            <person name="Kuniyasu M."/>
            <person name="Ushijima N."/>
            <person name="Kawano K."/>
            <person name="Kobayashi E."/>
            <person name="Shiratori Y."/>
            <person name="Masuda Y."/>
            <person name="Senoo K."/>
        </authorList>
    </citation>
    <scope>NUCLEOTIDE SEQUENCE [LARGE SCALE GENOMIC DNA]</scope>
    <source>
        <strain evidence="1 2">Red804</strain>
    </source>
</reference>
<dbReference type="InterPro" id="IPR011990">
    <property type="entry name" value="TPR-like_helical_dom_sf"/>
</dbReference>
<gene>
    <name evidence="1" type="ORF">GETHLI_28840</name>
</gene>
<dbReference type="RefSeq" id="WP_285576624.1">
    <property type="nucleotide sequence ID" value="NZ_BSDE01000006.1"/>
</dbReference>
<dbReference type="Gene3D" id="1.25.40.10">
    <property type="entry name" value="Tetratricopeptide repeat domain"/>
    <property type="match status" value="1"/>
</dbReference>
<keyword evidence="2" id="KW-1185">Reference proteome</keyword>
<evidence type="ECO:0000313" key="2">
    <source>
        <dbReference type="Proteomes" id="UP001165069"/>
    </source>
</evidence>
<evidence type="ECO:0008006" key="3">
    <source>
        <dbReference type="Google" id="ProtNLM"/>
    </source>
</evidence>
<accession>A0ABQ5QI62</accession>
<dbReference type="EMBL" id="BSDE01000006">
    <property type="protein sequence ID" value="GLH74382.1"/>
    <property type="molecule type" value="Genomic_DNA"/>
</dbReference>
<organism evidence="1 2">
    <name type="scientific">Geothrix limicola</name>
    <dbReference type="NCBI Taxonomy" id="2927978"/>
    <lineage>
        <taxon>Bacteria</taxon>
        <taxon>Pseudomonadati</taxon>
        <taxon>Acidobacteriota</taxon>
        <taxon>Holophagae</taxon>
        <taxon>Holophagales</taxon>
        <taxon>Holophagaceae</taxon>
        <taxon>Geothrix</taxon>
    </lineage>
</organism>
<sequence>MRCLFAALPAVLCFAQDTDLPAQLARLQRLPTEQVRSIQARLAMDPAPADKKAYQELHLAYVLASRTSKEDPKGSKELVERTLKTFETSRDPESQALLGALMGLKINASPMSAITLAPKAMGMFNEAQAKAPASPRVALLRAIHLMHTPAFAGGGVKVALPLMEAAVTLAEKEAAPTDPWAPAWGRIESLGWLAYAQVEADQLGAARKTADRALALDPGNGFVTRMVLPKLQEKAQ</sequence>
<comment type="caution">
    <text evidence="1">The sequence shown here is derived from an EMBL/GenBank/DDBJ whole genome shotgun (WGS) entry which is preliminary data.</text>
</comment>
<dbReference type="Proteomes" id="UP001165069">
    <property type="component" value="Unassembled WGS sequence"/>
</dbReference>